<accession>A0A365U3N3</accession>
<sequence>ATLTQDGLEPGRTSLTCYGSRGRMDAGATADLIAARERLCKALRVTEPGPLRLGLLEAVGLTPEDCRHAATLERRRMRDAGLRPGMSPVERRKRIEAVLPQAGEPWAPPGRCATLWLILAEALENGHDAAGAELVHEITEAGSVR</sequence>
<name>A0A365U3N3_9RHOB</name>
<comment type="caution">
    <text evidence="1">The sequence shown here is derived from an EMBL/GenBank/DDBJ whole genome shotgun (WGS) entry which is preliminary data.</text>
</comment>
<protein>
    <submittedName>
        <fullName evidence="1">Uncharacterized protein</fullName>
    </submittedName>
</protein>
<evidence type="ECO:0000313" key="2">
    <source>
        <dbReference type="Proteomes" id="UP000253370"/>
    </source>
</evidence>
<reference evidence="1 2" key="1">
    <citation type="submission" date="2018-07" db="EMBL/GenBank/DDBJ databases">
        <title>Rhodosalinus sp. strain E84T genomic sequence and assembly.</title>
        <authorList>
            <person name="Liu Z.-W."/>
            <person name="Lu D.-C."/>
        </authorList>
    </citation>
    <scope>NUCLEOTIDE SEQUENCE [LARGE SCALE GENOMIC DNA]</scope>
    <source>
        <strain evidence="1 2">E84</strain>
    </source>
</reference>
<dbReference type="AlphaFoldDB" id="A0A365U3N3"/>
<evidence type="ECO:0000313" key="1">
    <source>
        <dbReference type="EMBL" id="RBI82148.1"/>
    </source>
</evidence>
<dbReference type="EMBL" id="QNTQ01000072">
    <property type="protein sequence ID" value="RBI82148.1"/>
    <property type="molecule type" value="Genomic_DNA"/>
</dbReference>
<feature type="non-terminal residue" evidence="1">
    <location>
        <position position="145"/>
    </location>
</feature>
<dbReference type="Proteomes" id="UP000253370">
    <property type="component" value="Unassembled WGS sequence"/>
</dbReference>
<gene>
    <name evidence="1" type="ORF">DRV85_18910</name>
</gene>
<organism evidence="1 2">
    <name type="scientific">Rhodosalinus halophilus</name>
    <dbReference type="NCBI Taxonomy" id="2259333"/>
    <lineage>
        <taxon>Bacteria</taxon>
        <taxon>Pseudomonadati</taxon>
        <taxon>Pseudomonadota</taxon>
        <taxon>Alphaproteobacteria</taxon>
        <taxon>Rhodobacterales</taxon>
        <taxon>Paracoccaceae</taxon>
        <taxon>Rhodosalinus</taxon>
    </lineage>
</organism>
<proteinExistence type="predicted"/>
<feature type="non-terminal residue" evidence="1">
    <location>
        <position position="1"/>
    </location>
</feature>
<keyword evidence="2" id="KW-1185">Reference proteome</keyword>